<proteinExistence type="predicted"/>
<evidence type="ECO:0000313" key="3">
    <source>
        <dbReference type="Proteomes" id="UP000643403"/>
    </source>
</evidence>
<gene>
    <name evidence="2" type="ORF">GCM10008101_24280</name>
</gene>
<dbReference type="Proteomes" id="UP000643403">
    <property type="component" value="Unassembled WGS sequence"/>
</dbReference>
<comment type="caution">
    <text evidence="2">The sequence shown here is derived from an EMBL/GenBank/DDBJ whole genome shotgun (WGS) entry which is preliminary data.</text>
</comment>
<feature type="compositionally biased region" description="Low complexity" evidence="1">
    <location>
        <begin position="1"/>
        <end position="15"/>
    </location>
</feature>
<organism evidence="2 3">
    <name type="scientific">Cognatilysobacter xinjiangensis</name>
    <dbReference type="NCBI Taxonomy" id="546892"/>
    <lineage>
        <taxon>Bacteria</taxon>
        <taxon>Pseudomonadati</taxon>
        <taxon>Pseudomonadota</taxon>
        <taxon>Gammaproteobacteria</taxon>
        <taxon>Lysobacterales</taxon>
        <taxon>Lysobacteraceae</taxon>
        <taxon>Cognatilysobacter</taxon>
    </lineage>
</organism>
<sequence>MQTITDTRSSTTTASETREPRRMRVEANDLYEFRRYHYADGWDDDDAALGWVDAEIVSGTRRRTVH</sequence>
<feature type="region of interest" description="Disordered" evidence="1">
    <location>
        <begin position="1"/>
        <end position="21"/>
    </location>
</feature>
<evidence type="ECO:0000313" key="2">
    <source>
        <dbReference type="EMBL" id="GGZ69082.1"/>
    </source>
</evidence>
<reference evidence="3" key="1">
    <citation type="journal article" date="2019" name="Int. J. Syst. Evol. Microbiol.">
        <title>The Global Catalogue of Microorganisms (GCM) 10K type strain sequencing project: providing services to taxonomists for standard genome sequencing and annotation.</title>
        <authorList>
            <consortium name="The Broad Institute Genomics Platform"/>
            <consortium name="The Broad Institute Genome Sequencing Center for Infectious Disease"/>
            <person name="Wu L."/>
            <person name="Ma J."/>
        </authorList>
    </citation>
    <scope>NUCLEOTIDE SEQUENCE [LARGE SCALE GENOMIC DNA]</scope>
    <source>
        <strain evidence="3">KCTC 22558</strain>
    </source>
</reference>
<accession>A0ABQ3C5B3</accession>
<name>A0ABQ3C5B3_9GAMM</name>
<protein>
    <submittedName>
        <fullName evidence="2">Uncharacterized protein</fullName>
    </submittedName>
</protein>
<dbReference type="RefSeq" id="WP_189450314.1">
    <property type="nucleotide sequence ID" value="NZ_BMXY01000003.1"/>
</dbReference>
<evidence type="ECO:0000256" key="1">
    <source>
        <dbReference type="SAM" id="MobiDB-lite"/>
    </source>
</evidence>
<dbReference type="EMBL" id="BMXY01000003">
    <property type="protein sequence ID" value="GGZ69082.1"/>
    <property type="molecule type" value="Genomic_DNA"/>
</dbReference>
<keyword evidence="3" id="KW-1185">Reference proteome</keyword>